<dbReference type="SUPFAM" id="SSF50692">
    <property type="entry name" value="ADC-like"/>
    <property type="match status" value="1"/>
</dbReference>
<keyword evidence="3" id="KW-0479">Metal-binding</keyword>
<keyword evidence="4" id="KW-0408">Iron</keyword>
<gene>
    <name evidence="7" type="ORF">QID03_05800</name>
</gene>
<dbReference type="Proteomes" id="UP001529245">
    <property type="component" value="Unassembled WGS sequence"/>
</dbReference>
<dbReference type="InterPro" id="IPR006963">
    <property type="entry name" value="Mopterin_OxRdtase_4Fe-4S_dom"/>
</dbReference>
<dbReference type="RefSeq" id="WP_283203239.1">
    <property type="nucleotide sequence ID" value="NZ_JASGCB010000006.1"/>
</dbReference>
<dbReference type="EMBL" id="JASGCB010000006">
    <property type="protein sequence ID" value="MDI9259696.1"/>
    <property type="molecule type" value="Genomic_DNA"/>
</dbReference>
<dbReference type="Pfam" id="PF00384">
    <property type="entry name" value="Molybdopterin"/>
    <property type="match status" value="1"/>
</dbReference>
<dbReference type="PROSITE" id="PS51669">
    <property type="entry name" value="4FE4S_MOW_BIS_MGD"/>
    <property type="match status" value="1"/>
</dbReference>
<dbReference type="Pfam" id="PF04879">
    <property type="entry name" value="Molybdop_Fe4S4"/>
    <property type="match status" value="1"/>
</dbReference>
<dbReference type="Gene3D" id="3.30.2070.10">
    <property type="entry name" value="Formate dehydrogenase/DMSO reductase"/>
    <property type="match status" value="1"/>
</dbReference>
<dbReference type="Gene3D" id="2.40.40.20">
    <property type="match status" value="1"/>
</dbReference>
<sequence length="678" mass="75650">MKVKTACPIDCYDACALVAEVGEDGEIRLSGNPEHPITRGTICNRGRQLAVRLKSRDRVLQPLKREGDAWVAIPWEQALREIAAEVRRTLEEVGHHGILHYYDWGSGGLLKSLNQRFFYGLGGCSEAIGSLCWDAGIRAQTYDFGQANSHAPEDMAKHAEAIVVWGRNVANTNVHMIPFIREAQARGAKLVVISALPQDLARRADKAIYPRPGTDGLLALAALRICRDEGWLDHEFLRHRAVGWEELARDLDRYDLGEVSRWTDVSVEDIRFLAELYGKTRPVCTLLGIGMQRYAQGGQTIRAIDALAAATGHVGVPGGGVNYAQRQLGRFYDEEAITHRRGANVREMLRPTLAADLLAADPPVQVMFVTRSNPVAQVPDSGRLREAMAQIRCKVVIDTFMTATAECADYVLPCTNVLEEEDVVYTTMWHDCVSYARPVVPPRGEARPEWQIFRDLAAELGRPEIMAGDVETWIRRALKRWPEDKLVELKERGFVRLDVPKVPWQDGHFLTPSGKFEFASSVAARDGHAPVARIEVVRFPQDEGLPYTLLTVHPRKWQMSQRDTLPEAKGPYPVAEVGWNVAQERGIQDGDWVRVRNKKASVIARARVQTEGHPRVVRMEIGWHGQGVTLNDFTSDGLADFGIQAALYDCLCDVEKVASVPDDENARAPRTEALAQQM</sequence>
<evidence type="ECO:0000313" key="8">
    <source>
        <dbReference type="Proteomes" id="UP001529245"/>
    </source>
</evidence>
<dbReference type="SUPFAM" id="SSF53706">
    <property type="entry name" value="Formate dehydrogenase/DMSO reductase, domains 1-3"/>
    <property type="match status" value="1"/>
</dbReference>
<dbReference type="PANTHER" id="PTHR43742:SF6">
    <property type="entry name" value="OXIDOREDUCTASE YYAE-RELATED"/>
    <property type="match status" value="1"/>
</dbReference>
<protein>
    <submittedName>
        <fullName evidence="7">Molybdopterin-dependent oxidoreductase</fullName>
    </submittedName>
</protein>
<reference evidence="7 8" key="1">
    <citation type="submission" date="2023-04" db="EMBL/GenBank/DDBJ databases">
        <title>A. sendaiensis sub sp. chiapanensis a novel subspecie with specific adaptation in bacterial cell wall isolated from an active volcano.</title>
        <authorList>
            <person name="Alvarez Gutierrez P.E."/>
            <person name="Ortiz Cortes L.Y."/>
        </authorList>
    </citation>
    <scope>NUCLEOTIDE SEQUENCE [LARGE SCALE GENOMIC DNA]</scope>
    <source>
        <strain evidence="7 8">PA2</strain>
    </source>
</reference>
<evidence type="ECO:0000256" key="4">
    <source>
        <dbReference type="ARBA" id="ARBA00023004"/>
    </source>
</evidence>
<evidence type="ECO:0000256" key="1">
    <source>
        <dbReference type="ARBA" id="ARBA00001942"/>
    </source>
</evidence>
<evidence type="ECO:0000256" key="3">
    <source>
        <dbReference type="ARBA" id="ARBA00022723"/>
    </source>
</evidence>
<accession>A0ABT6XX90</accession>
<dbReference type="Gene3D" id="2.20.25.90">
    <property type="entry name" value="ADC-like domains"/>
    <property type="match status" value="1"/>
</dbReference>
<name>A0ABT6XX90_ALISE</name>
<comment type="caution">
    <text evidence="7">The sequence shown here is derived from an EMBL/GenBank/DDBJ whole genome shotgun (WGS) entry which is preliminary data.</text>
</comment>
<dbReference type="SMART" id="SM00926">
    <property type="entry name" value="Molybdop_Fe4S4"/>
    <property type="match status" value="1"/>
</dbReference>
<dbReference type="InterPro" id="IPR006657">
    <property type="entry name" value="MoPterin_dinucl-bd_dom"/>
</dbReference>
<dbReference type="Gene3D" id="3.40.228.10">
    <property type="entry name" value="Dimethylsulfoxide Reductase, domain 2"/>
    <property type="match status" value="1"/>
</dbReference>
<evidence type="ECO:0000256" key="5">
    <source>
        <dbReference type="ARBA" id="ARBA00023014"/>
    </source>
</evidence>
<dbReference type="CDD" id="cd02766">
    <property type="entry name" value="MopB_3"/>
    <property type="match status" value="1"/>
</dbReference>
<dbReference type="Gene3D" id="3.40.50.740">
    <property type="match status" value="1"/>
</dbReference>
<evidence type="ECO:0000313" key="7">
    <source>
        <dbReference type="EMBL" id="MDI9259696.1"/>
    </source>
</evidence>
<dbReference type="PANTHER" id="PTHR43742">
    <property type="entry name" value="TRIMETHYLAMINE-N-OXIDE REDUCTASE"/>
    <property type="match status" value="1"/>
</dbReference>
<organism evidence="7 8">
    <name type="scientific">Alicyclobacillus sendaiensis PA2</name>
    <dbReference type="NCBI Taxonomy" id="3029425"/>
    <lineage>
        <taxon>Bacteria</taxon>
        <taxon>Bacillati</taxon>
        <taxon>Bacillota</taxon>
        <taxon>Bacilli</taxon>
        <taxon>Bacillales</taxon>
        <taxon>Alicyclobacillaceae</taxon>
        <taxon>Alicyclobacillus</taxon>
    </lineage>
</organism>
<evidence type="ECO:0000259" key="6">
    <source>
        <dbReference type="PROSITE" id="PS51669"/>
    </source>
</evidence>
<dbReference type="InterPro" id="IPR006656">
    <property type="entry name" value="Mopterin_OxRdtase"/>
</dbReference>
<keyword evidence="5" id="KW-0411">Iron-sulfur</keyword>
<dbReference type="InterPro" id="IPR050612">
    <property type="entry name" value="Prok_Mopterin_Oxidored"/>
</dbReference>
<keyword evidence="8" id="KW-1185">Reference proteome</keyword>
<comment type="cofactor">
    <cofactor evidence="1">
        <name>Mo-bis(molybdopterin guanine dinucleotide)</name>
        <dbReference type="ChEBI" id="CHEBI:60539"/>
    </cofactor>
</comment>
<dbReference type="Pfam" id="PF01568">
    <property type="entry name" value="Molydop_binding"/>
    <property type="match status" value="1"/>
</dbReference>
<dbReference type="InterPro" id="IPR009010">
    <property type="entry name" value="Asp_de-COase-like_dom_sf"/>
</dbReference>
<comment type="similarity">
    <text evidence="2">Belongs to the prokaryotic molybdopterin-containing oxidoreductase family.</text>
</comment>
<feature type="domain" description="4Fe-4S Mo/W bis-MGD-type" evidence="6">
    <location>
        <begin position="1"/>
        <end position="57"/>
    </location>
</feature>
<proteinExistence type="inferred from homology"/>
<evidence type="ECO:0000256" key="2">
    <source>
        <dbReference type="ARBA" id="ARBA00010312"/>
    </source>
</evidence>